<dbReference type="RefSeq" id="XP_025435249.1">
    <property type="nucleotide sequence ID" value="XM_025580069.1"/>
</dbReference>
<dbReference type="EMBL" id="KZ821219">
    <property type="protein sequence ID" value="PYH49267.1"/>
    <property type="molecule type" value="Genomic_DNA"/>
</dbReference>
<feature type="compositionally biased region" description="Low complexity" evidence="1">
    <location>
        <begin position="222"/>
        <end position="239"/>
    </location>
</feature>
<evidence type="ECO:0000256" key="1">
    <source>
        <dbReference type="SAM" id="MobiDB-lite"/>
    </source>
</evidence>
<feature type="region of interest" description="Disordered" evidence="1">
    <location>
        <begin position="1"/>
        <end position="85"/>
    </location>
</feature>
<dbReference type="OrthoDB" id="4508069at2759"/>
<feature type="compositionally biased region" description="Basic and acidic residues" evidence="1">
    <location>
        <begin position="193"/>
        <end position="202"/>
    </location>
</feature>
<dbReference type="GeneID" id="37081298"/>
<keyword evidence="3" id="KW-1185">Reference proteome</keyword>
<accession>A0A318ZQE1</accession>
<organism evidence="2 3">
    <name type="scientific">Aspergillus saccharolyticus JOP 1030-1</name>
    <dbReference type="NCBI Taxonomy" id="1450539"/>
    <lineage>
        <taxon>Eukaryota</taxon>
        <taxon>Fungi</taxon>
        <taxon>Dikarya</taxon>
        <taxon>Ascomycota</taxon>
        <taxon>Pezizomycotina</taxon>
        <taxon>Eurotiomycetes</taxon>
        <taxon>Eurotiomycetidae</taxon>
        <taxon>Eurotiales</taxon>
        <taxon>Aspergillaceae</taxon>
        <taxon>Aspergillus</taxon>
        <taxon>Aspergillus subgen. Circumdati</taxon>
    </lineage>
</organism>
<dbReference type="AlphaFoldDB" id="A0A318ZQE1"/>
<feature type="compositionally biased region" description="Polar residues" evidence="1">
    <location>
        <begin position="62"/>
        <end position="85"/>
    </location>
</feature>
<protein>
    <submittedName>
        <fullName evidence="2">Uncharacterized protein</fullName>
    </submittedName>
</protein>
<reference evidence="2 3" key="1">
    <citation type="submission" date="2016-12" db="EMBL/GenBank/DDBJ databases">
        <title>The genomes of Aspergillus section Nigri reveals drivers in fungal speciation.</title>
        <authorList>
            <consortium name="DOE Joint Genome Institute"/>
            <person name="Vesth T.C."/>
            <person name="Nybo J."/>
            <person name="Theobald S."/>
            <person name="Brandl J."/>
            <person name="Frisvad J.C."/>
            <person name="Nielsen K.F."/>
            <person name="Lyhne E.K."/>
            <person name="Kogle M.E."/>
            <person name="Kuo A."/>
            <person name="Riley R."/>
            <person name="Clum A."/>
            <person name="Nolan M."/>
            <person name="Lipzen A."/>
            <person name="Salamov A."/>
            <person name="Henrissat B."/>
            <person name="Wiebenga A."/>
            <person name="De Vries R.P."/>
            <person name="Grigoriev I.V."/>
            <person name="Mortensen U.H."/>
            <person name="Andersen M.R."/>
            <person name="Baker S.E."/>
        </authorList>
    </citation>
    <scope>NUCLEOTIDE SEQUENCE [LARGE SCALE GENOMIC DNA]</scope>
    <source>
        <strain evidence="2 3">JOP 1030-1</strain>
    </source>
</reference>
<evidence type="ECO:0000313" key="2">
    <source>
        <dbReference type="EMBL" id="PYH49267.1"/>
    </source>
</evidence>
<name>A0A318ZQE1_9EURO</name>
<sequence length="239" mass="26403">MPFFRKRREGSLAPSWLPESKDHKPSKTGSHPLRALLVGKKSKQPAANPRPRATPPALPNNSDNTNIEHPTTTASTQTPVSNTISFFDPKTQTSVSWHNIDPPTDLLVSLDEIVLVPEHPRSYAPEMIEHPSSRTSPPSPTAATLLPGYNDVSGSVIVDWNGYPHFLSPQEEHDRQLQLEQAVQERMLGLPRRTDFAWERPGHVRQQSQQTLPRYTPAGAKSGSRSSIQSASSGGSCRR</sequence>
<feature type="region of interest" description="Disordered" evidence="1">
    <location>
        <begin position="193"/>
        <end position="239"/>
    </location>
</feature>
<dbReference type="Proteomes" id="UP000248349">
    <property type="component" value="Unassembled WGS sequence"/>
</dbReference>
<proteinExistence type="predicted"/>
<gene>
    <name evidence="2" type="ORF">BP01DRAFT_75047</name>
</gene>
<evidence type="ECO:0000313" key="3">
    <source>
        <dbReference type="Proteomes" id="UP000248349"/>
    </source>
</evidence>